<gene>
    <name evidence="2" type="ORF">BQ4739_LOCUS10495</name>
</gene>
<name>A0A383VZG4_TETOB</name>
<feature type="region of interest" description="Disordered" evidence="1">
    <location>
        <begin position="18"/>
        <end position="137"/>
    </location>
</feature>
<organism evidence="2 3">
    <name type="scientific">Tetradesmus obliquus</name>
    <name type="common">Green alga</name>
    <name type="synonym">Acutodesmus obliquus</name>
    <dbReference type="NCBI Taxonomy" id="3088"/>
    <lineage>
        <taxon>Eukaryota</taxon>
        <taxon>Viridiplantae</taxon>
        <taxon>Chlorophyta</taxon>
        <taxon>core chlorophytes</taxon>
        <taxon>Chlorophyceae</taxon>
        <taxon>CS clade</taxon>
        <taxon>Sphaeropleales</taxon>
        <taxon>Scenedesmaceae</taxon>
        <taxon>Tetradesmus</taxon>
    </lineage>
</organism>
<evidence type="ECO:0000256" key="1">
    <source>
        <dbReference type="SAM" id="MobiDB-lite"/>
    </source>
</evidence>
<keyword evidence="3" id="KW-1185">Reference proteome</keyword>
<sequence>MAAANDEDYALQLHKQLNAVPLRARRGQQPVGQPADRSKRDKDKSGKPRTKRTNSSSQDHPSSKKRRTSDPDDGHTSAHQRIKREPTDSNHSHPVYEEHGVVAKRQLEQHRFRPCGSRDSGLMMSDDDDDGEQPEHQHQLDLAAADISEQLQHLAPAQAAAAAAAAAAKRLAKQQADPDAEGPTRVKVFYAGVRWGLSLQPAAVKSRQLLAKALNDAYVGEIRSVGQGECLTAVFLDANGSTAELGPVKWRGSTKANSSRWKTLAKTAARIYVRGPEAPLP</sequence>
<evidence type="ECO:0000313" key="3">
    <source>
        <dbReference type="Proteomes" id="UP000256970"/>
    </source>
</evidence>
<dbReference type="STRING" id="3088.A0A383VZG4"/>
<reference evidence="2 3" key="1">
    <citation type="submission" date="2016-10" db="EMBL/GenBank/DDBJ databases">
        <authorList>
            <person name="Cai Z."/>
        </authorList>
    </citation>
    <scope>NUCLEOTIDE SEQUENCE [LARGE SCALE GENOMIC DNA]</scope>
</reference>
<feature type="compositionally biased region" description="Basic and acidic residues" evidence="1">
    <location>
        <begin position="83"/>
        <end position="111"/>
    </location>
</feature>
<accession>A0A383VZG4</accession>
<dbReference type="Proteomes" id="UP000256970">
    <property type="component" value="Unassembled WGS sequence"/>
</dbReference>
<dbReference type="AlphaFoldDB" id="A0A383VZG4"/>
<protein>
    <submittedName>
        <fullName evidence="2">Uncharacterized protein</fullName>
    </submittedName>
</protein>
<dbReference type="EMBL" id="FNXT01000984">
    <property type="protein sequence ID" value="SZX70269.1"/>
    <property type="molecule type" value="Genomic_DNA"/>
</dbReference>
<proteinExistence type="predicted"/>
<evidence type="ECO:0000313" key="2">
    <source>
        <dbReference type="EMBL" id="SZX70269.1"/>
    </source>
</evidence>
<feature type="compositionally biased region" description="Basic and acidic residues" evidence="1">
    <location>
        <begin position="36"/>
        <end position="46"/>
    </location>
</feature>